<dbReference type="InterPro" id="IPR001947">
    <property type="entry name" value="Scorpion_toxinS_K_inh"/>
</dbReference>
<sequence>MKVLYCILIIFIFCSMLDMSQEVIIRKSCSTSSICWSACKKAVGTNRGKCMNRTCNCYT</sequence>
<dbReference type="GO" id="GO:0008200">
    <property type="term" value="F:ion channel inhibitor activity"/>
    <property type="evidence" value="ECO:0007669"/>
    <property type="project" value="InterPro"/>
</dbReference>
<dbReference type="GO" id="GO:0015459">
    <property type="term" value="F:potassium channel regulator activity"/>
    <property type="evidence" value="ECO:0007669"/>
    <property type="project" value="UniProtKB-KW"/>
</dbReference>
<reference evidence="6" key="1">
    <citation type="journal article" date="2017" name="Toxicon">
        <title>Venom-gland transcriptomics and venom proteomics of the Hentz striped scorpion (Centruroides hentzi; Buthidae) reveal high toxin diversity in a harmless member of a lethal family.</title>
        <authorList>
            <person name="Ward M.J."/>
            <person name="Ellsworth S.A."/>
            <person name="Rokyta D.R."/>
        </authorList>
    </citation>
    <scope>NUCLEOTIDE SEQUENCE</scope>
    <source>
        <tissue evidence="6">Venom gland</tissue>
    </source>
</reference>
<proteinExistence type="predicted"/>
<dbReference type="AlphaFoldDB" id="A0A2I9LNP9"/>
<dbReference type="PROSITE" id="PS01138">
    <property type="entry name" value="SCORP_SHORT_TOXIN"/>
    <property type="match status" value="1"/>
</dbReference>
<evidence type="ECO:0000256" key="1">
    <source>
        <dbReference type="ARBA" id="ARBA00004613"/>
    </source>
</evidence>
<evidence type="ECO:0000313" key="6">
    <source>
        <dbReference type="EMBL" id="MBW20014.1"/>
    </source>
</evidence>
<dbReference type="Pfam" id="PF00451">
    <property type="entry name" value="Toxin_2"/>
    <property type="match status" value="1"/>
</dbReference>
<keyword evidence="3" id="KW-0800">Toxin</keyword>
<name>A0A2I9LNP9_9SCOR</name>
<dbReference type="EMBL" id="GFWZ01000024">
    <property type="protein sequence ID" value="MBW20014.1"/>
    <property type="molecule type" value="Transcribed_RNA"/>
</dbReference>
<evidence type="ECO:0000256" key="5">
    <source>
        <dbReference type="SAM" id="SignalP"/>
    </source>
</evidence>
<feature type="signal peptide" evidence="5">
    <location>
        <begin position="1"/>
        <end position="22"/>
    </location>
</feature>
<accession>A0A2I9LNP9</accession>
<dbReference type="Gene3D" id="3.30.30.10">
    <property type="entry name" value="Knottin, scorpion toxin-like"/>
    <property type="match status" value="1"/>
</dbReference>
<comment type="subcellular location">
    <subcellularLocation>
        <location evidence="1">Secreted</location>
    </subcellularLocation>
</comment>
<evidence type="ECO:0000256" key="4">
    <source>
        <dbReference type="ARBA" id="ARBA00022872"/>
    </source>
</evidence>
<keyword evidence="4" id="KW-0872">Ion channel impairing toxin</keyword>
<protein>
    <submittedName>
        <fullName evidence="6">AKTx</fullName>
    </submittedName>
</protein>
<dbReference type="SUPFAM" id="SSF57095">
    <property type="entry name" value="Scorpion toxin-like"/>
    <property type="match status" value="1"/>
</dbReference>
<dbReference type="InterPro" id="IPR036574">
    <property type="entry name" value="Scorpion_toxin-like_sf"/>
</dbReference>
<feature type="chain" id="PRO_5014362113" evidence="5">
    <location>
        <begin position="23"/>
        <end position="59"/>
    </location>
</feature>
<organism evidence="6">
    <name type="scientific">Centruroides hentzi</name>
    <dbReference type="NCBI Taxonomy" id="88313"/>
    <lineage>
        <taxon>Eukaryota</taxon>
        <taxon>Metazoa</taxon>
        <taxon>Ecdysozoa</taxon>
        <taxon>Arthropoda</taxon>
        <taxon>Chelicerata</taxon>
        <taxon>Arachnida</taxon>
        <taxon>Scorpiones</taxon>
        <taxon>Buthida</taxon>
        <taxon>Buthoidea</taxon>
        <taxon>Buthidae</taxon>
        <taxon>Centruroides</taxon>
    </lineage>
</organism>
<keyword evidence="2" id="KW-0964">Secreted</keyword>
<dbReference type="GO" id="GO:0005576">
    <property type="term" value="C:extracellular region"/>
    <property type="evidence" value="ECO:0007669"/>
    <property type="project" value="UniProtKB-SubCell"/>
</dbReference>
<keyword evidence="5" id="KW-0732">Signal</keyword>
<evidence type="ECO:0000256" key="3">
    <source>
        <dbReference type="ARBA" id="ARBA00022773"/>
    </source>
</evidence>
<evidence type="ECO:0000256" key="2">
    <source>
        <dbReference type="ARBA" id="ARBA00022525"/>
    </source>
</evidence>
<keyword evidence="3" id="KW-0632">Potassium channel impairing toxin</keyword>